<evidence type="ECO:0000256" key="3">
    <source>
        <dbReference type="ARBA" id="ARBA00005139"/>
    </source>
</evidence>
<dbReference type="InterPro" id="IPR001341">
    <property type="entry name" value="Asp_kinase"/>
</dbReference>
<protein>
    <recommendedName>
        <fullName evidence="13">Aspartokinase</fullName>
        <ecNumber evidence="13">2.7.2.4</ecNumber>
    </recommendedName>
</protein>
<comment type="pathway">
    <text evidence="1 14">Amino-acid biosynthesis; L-lysine biosynthesis via DAP pathway; (S)-tetrahydrodipicolinate from L-aspartate: step 1/4.</text>
</comment>
<dbReference type="PANTHER" id="PTHR21499:SF3">
    <property type="entry name" value="ASPARTOKINASE"/>
    <property type="match status" value="1"/>
</dbReference>
<dbReference type="InterPro" id="IPR045865">
    <property type="entry name" value="ACT-like_dom_sf"/>
</dbReference>
<evidence type="ECO:0000256" key="2">
    <source>
        <dbReference type="ARBA" id="ARBA00004986"/>
    </source>
</evidence>
<dbReference type="Proteomes" id="UP000649604">
    <property type="component" value="Unassembled WGS sequence"/>
</dbReference>
<evidence type="ECO:0000256" key="6">
    <source>
        <dbReference type="ARBA" id="ARBA00022679"/>
    </source>
</evidence>
<evidence type="ECO:0000256" key="12">
    <source>
        <dbReference type="PIRSR" id="PIRSR000726-1"/>
    </source>
</evidence>
<keyword evidence="9 12" id="KW-0067">ATP-binding</keyword>
<evidence type="ECO:0000256" key="1">
    <source>
        <dbReference type="ARBA" id="ARBA00004766"/>
    </source>
</evidence>
<evidence type="ECO:0000256" key="13">
    <source>
        <dbReference type="RuleBase" id="RU003448"/>
    </source>
</evidence>
<dbReference type="InterPro" id="IPR001048">
    <property type="entry name" value="Asp/Glu/Uridylate_kinase"/>
</dbReference>
<evidence type="ECO:0000256" key="4">
    <source>
        <dbReference type="ARBA" id="ARBA00010122"/>
    </source>
</evidence>
<reference evidence="16" key="1">
    <citation type="submission" date="2019-11" db="EMBL/GenBank/DDBJ databases">
        <title>Microbial mats filling the niche in hypersaline microbial mats.</title>
        <authorList>
            <person name="Wong H.L."/>
            <person name="Macleod F.I."/>
            <person name="White R.A. III"/>
            <person name="Burns B.P."/>
        </authorList>
    </citation>
    <scope>NUCLEOTIDE SEQUENCE</scope>
    <source>
        <strain evidence="16">Rbin_158</strain>
    </source>
</reference>
<sequence>MLIVQKYGGTSVGSIERIKNVANRIIATRRQGHQVIVVVSAMAKETDRLLDLSHQITPTPSARELDMLLASGEQVSIALLAIALNHAGQPAKSYLAHQVGILTDSFHTKAKIQGIVGAEILEEARKGTVMIVAGFQGVTESGEITTLGRGGSDITAVALAASVNADICEIYTDVDGVYTADPNIVPEACKLQHVSYEEMLEMASLGAKVLHPRAVEFAKRYQVKVHTRSSFSNEEGTILMEATDMEKTVVTGISYTKNEVKVTIQGVPDEPGVAAQLFSALMETGIDIDMIVQNISHEGLSDITFTVPESEAIRAVDATKTVANQIGAKEVLEDQGVSKVSVIGVGMRGHTGIAAKMFRTLSEEGINIEMISTSEIKISCIIRSKYTELAVRTLHKAFELEMENG</sequence>
<proteinExistence type="inferred from homology"/>
<keyword evidence="8 13" id="KW-0418">Kinase</keyword>
<dbReference type="Pfam" id="PF00696">
    <property type="entry name" value="AA_kinase"/>
    <property type="match status" value="1"/>
</dbReference>
<keyword evidence="5 14" id="KW-0028">Amino-acid biosynthesis</keyword>
<comment type="caution">
    <text evidence="16">The sequence shown here is derived from an EMBL/GenBank/DDBJ whole genome shotgun (WGS) entry which is preliminary data.</text>
</comment>
<dbReference type="FunFam" id="3.40.1160.10:FF:000002">
    <property type="entry name" value="Aspartokinase"/>
    <property type="match status" value="1"/>
</dbReference>
<evidence type="ECO:0000256" key="11">
    <source>
        <dbReference type="ARBA" id="ARBA00047872"/>
    </source>
</evidence>
<dbReference type="Pfam" id="PF22468">
    <property type="entry name" value="ACT_9"/>
    <property type="match status" value="2"/>
</dbReference>
<dbReference type="PANTHER" id="PTHR21499">
    <property type="entry name" value="ASPARTATE KINASE"/>
    <property type="match status" value="1"/>
</dbReference>
<dbReference type="PROSITE" id="PS51671">
    <property type="entry name" value="ACT"/>
    <property type="match status" value="1"/>
</dbReference>
<dbReference type="PIRSF" id="PIRSF000726">
    <property type="entry name" value="Asp_kin"/>
    <property type="match status" value="1"/>
</dbReference>
<evidence type="ECO:0000256" key="10">
    <source>
        <dbReference type="ARBA" id="ARBA00023154"/>
    </source>
</evidence>
<evidence type="ECO:0000256" key="7">
    <source>
        <dbReference type="ARBA" id="ARBA00022741"/>
    </source>
</evidence>
<feature type="binding site" evidence="12">
    <location>
        <position position="178"/>
    </location>
    <ligand>
        <name>ATP</name>
        <dbReference type="ChEBI" id="CHEBI:30616"/>
    </ligand>
</feature>
<dbReference type="Gene3D" id="3.30.2130.10">
    <property type="entry name" value="VC0802-like"/>
    <property type="match status" value="1"/>
</dbReference>
<feature type="binding site" evidence="12">
    <location>
        <begin position="172"/>
        <end position="173"/>
    </location>
    <ligand>
        <name>ATP</name>
        <dbReference type="ChEBI" id="CHEBI:30616"/>
    </ligand>
</feature>
<keyword evidence="10" id="KW-0457">Lysine biosynthesis</keyword>
<dbReference type="SUPFAM" id="SSF53633">
    <property type="entry name" value="Carbamate kinase-like"/>
    <property type="match status" value="1"/>
</dbReference>
<dbReference type="AlphaFoldDB" id="A0A9D5JVH2"/>
<evidence type="ECO:0000256" key="9">
    <source>
        <dbReference type="ARBA" id="ARBA00022840"/>
    </source>
</evidence>
<comment type="pathway">
    <text evidence="3 14">Amino-acid biosynthesis; L-threonine biosynthesis; L-threonine from L-aspartate: step 1/5.</text>
</comment>
<dbReference type="FunFam" id="3.30.2130.10:FF:000002">
    <property type="entry name" value="Aspartokinase"/>
    <property type="match status" value="1"/>
</dbReference>
<feature type="binding site" evidence="12">
    <location>
        <begin position="6"/>
        <end position="9"/>
    </location>
    <ligand>
        <name>ATP</name>
        <dbReference type="ChEBI" id="CHEBI:30616"/>
    </ligand>
</feature>
<dbReference type="GO" id="GO:0009089">
    <property type="term" value="P:lysine biosynthetic process via diaminopimelate"/>
    <property type="evidence" value="ECO:0007669"/>
    <property type="project" value="InterPro"/>
</dbReference>
<dbReference type="InterPro" id="IPR002912">
    <property type="entry name" value="ACT_dom"/>
</dbReference>
<accession>A0A9D5JVH2</accession>
<dbReference type="NCBIfam" id="NF005155">
    <property type="entry name" value="PRK06635.1-4"/>
    <property type="match status" value="1"/>
</dbReference>
<dbReference type="NCBIfam" id="TIGR00657">
    <property type="entry name" value="asp_kinases"/>
    <property type="match status" value="1"/>
</dbReference>
<dbReference type="PROSITE" id="PS00324">
    <property type="entry name" value="ASPARTOKINASE"/>
    <property type="match status" value="1"/>
</dbReference>
<dbReference type="GO" id="GO:0009090">
    <property type="term" value="P:homoserine biosynthetic process"/>
    <property type="evidence" value="ECO:0007669"/>
    <property type="project" value="TreeGrafter"/>
</dbReference>
<evidence type="ECO:0000256" key="14">
    <source>
        <dbReference type="RuleBase" id="RU004249"/>
    </source>
</evidence>
<name>A0A9D5JVH2_9BACT</name>
<feature type="binding site" evidence="12">
    <location>
        <begin position="208"/>
        <end position="209"/>
    </location>
    <ligand>
        <name>ATP</name>
        <dbReference type="ChEBI" id="CHEBI:30616"/>
    </ligand>
</feature>
<dbReference type="NCBIfam" id="TIGR00656">
    <property type="entry name" value="asp_kin_monofn"/>
    <property type="match status" value="1"/>
</dbReference>
<dbReference type="GO" id="GO:0004072">
    <property type="term" value="F:aspartate kinase activity"/>
    <property type="evidence" value="ECO:0007669"/>
    <property type="project" value="UniProtKB-EC"/>
</dbReference>
<dbReference type="NCBIfam" id="NF005154">
    <property type="entry name" value="PRK06635.1-2"/>
    <property type="match status" value="1"/>
</dbReference>
<evidence type="ECO:0000256" key="5">
    <source>
        <dbReference type="ARBA" id="ARBA00022605"/>
    </source>
</evidence>
<feature type="domain" description="ACT" evidence="15">
    <location>
        <begin position="262"/>
        <end position="345"/>
    </location>
</feature>
<dbReference type="CDD" id="cd04261">
    <property type="entry name" value="AAK_AKii-LysC-BS"/>
    <property type="match status" value="1"/>
</dbReference>
<comment type="catalytic activity">
    <reaction evidence="11 13">
        <text>L-aspartate + ATP = 4-phospho-L-aspartate + ADP</text>
        <dbReference type="Rhea" id="RHEA:23776"/>
        <dbReference type="ChEBI" id="CHEBI:29991"/>
        <dbReference type="ChEBI" id="CHEBI:30616"/>
        <dbReference type="ChEBI" id="CHEBI:57535"/>
        <dbReference type="ChEBI" id="CHEBI:456216"/>
        <dbReference type="EC" id="2.7.2.4"/>
    </reaction>
</comment>
<organism evidence="16 17">
    <name type="scientific">candidate division KSB3 bacterium</name>
    <dbReference type="NCBI Taxonomy" id="2044937"/>
    <lineage>
        <taxon>Bacteria</taxon>
        <taxon>candidate division KSB3</taxon>
    </lineage>
</organism>
<keyword evidence="7 12" id="KW-0547">Nucleotide-binding</keyword>
<dbReference type="InterPro" id="IPR018042">
    <property type="entry name" value="Aspartate_kinase_CS"/>
</dbReference>
<dbReference type="InterPro" id="IPR041740">
    <property type="entry name" value="AKii-LysC-BS"/>
</dbReference>
<feature type="binding site" evidence="12">
    <location>
        <position position="73"/>
    </location>
    <ligand>
        <name>substrate</name>
    </ligand>
</feature>
<dbReference type="Gene3D" id="3.40.1160.10">
    <property type="entry name" value="Acetylglutamate kinase-like"/>
    <property type="match status" value="1"/>
</dbReference>
<dbReference type="GO" id="GO:0005829">
    <property type="term" value="C:cytosol"/>
    <property type="evidence" value="ECO:0007669"/>
    <property type="project" value="TreeGrafter"/>
</dbReference>
<comment type="similarity">
    <text evidence="4 13">Belongs to the aspartokinase family.</text>
</comment>
<dbReference type="EMBL" id="WJJP01000316">
    <property type="protein sequence ID" value="MBD3324889.1"/>
    <property type="molecule type" value="Genomic_DNA"/>
</dbReference>
<dbReference type="CDD" id="cd04923">
    <property type="entry name" value="ACT_AK-LysC-DapG-like_2"/>
    <property type="match status" value="1"/>
</dbReference>
<dbReference type="GO" id="GO:0005524">
    <property type="term" value="F:ATP binding"/>
    <property type="evidence" value="ECO:0007669"/>
    <property type="project" value="UniProtKB-KW"/>
</dbReference>
<dbReference type="EC" id="2.7.2.4" evidence="13"/>
<keyword evidence="6 13" id="KW-0808">Transferase</keyword>
<feature type="binding site" evidence="12">
    <location>
        <position position="46"/>
    </location>
    <ligand>
        <name>substrate</name>
    </ligand>
</feature>
<evidence type="ECO:0000313" key="16">
    <source>
        <dbReference type="EMBL" id="MBD3324889.1"/>
    </source>
</evidence>
<dbReference type="InterPro" id="IPR054352">
    <property type="entry name" value="ACT_Aspartokinase"/>
</dbReference>
<dbReference type="InterPro" id="IPR036393">
    <property type="entry name" value="AceGlu_kinase-like_sf"/>
</dbReference>
<dbReference type="CDD" id="cd04913">
    <property type="entry name" value="ACT_AKii-LysC-BS-like_1"/>
    <property type="match status" value="1"/>
</dbReference>
<dbReference type="InterPro" id="IPR005260">
    <property type="entry name" value="Asp_kin_monofn"/>
</dbReference>
<evidence type="ECO:0000259" key="15">
    <source>
        <dbReference type="PROSITE" id="PS51671"/>
    </source>
</evidence>
<comment type="pathway">
    <text evidence="2 14">Amino-acid biosynthesis; L-methionine biosynthesis via de novo pathway; L-homoserine from L-aspartate: step 1/3.</text>
</comment>
<evidence type="ECO:0000313" key="17">
    <source>
        <dbReference type="Proteomes" id="UP000649604"/>
    </source>
</evidence>
<evidence type="ECO:0000256" key="8">
    <source>
        <dbReference type="ARBA" id="ARBA00022777"/>
    </source>
</evidence>
<dbReference type="SUPFAM" id="SSF55021">
    <property type="entry name" value="ACT-like"/>
    <property type="match status" value="2"/>
</dbReference>
<gene>
    <name evidence="16" type="ORF">GF339_09910</name>
</gene>